<gene>
    <name evidence="1" type="ORF">VITISV_032194</name>
</gene>
<accession>A5BUJ9</accession>
<sequence>MTIERYKMEFLDATPTMLDVQIMDVALIANEAIDSRKHSSNPGLACKLDIEKAYDHTPPSPGAVTFETSLSAATYTTQTIKTPITFHPPTVAKTAMPSWRHHHPNLSFGQVKNTYIKKRQSKR</sequence>
<dbReference type="AlphaFoldDB" id="A5BUJ9"/>
<proteinExistence type="predicted"/>
<name>A5BUJ9_VITVI</name>
<protein>
    <recommendedName>
        <fullName evidence="2">Reverse transcriptase domain-containing protein</fullName>
    </recommendedName>
</protein>
<reference evidence="1" key="1">
    <citation type="journal article" date="2007" name="PLoS ONE">
        <title>The first genome sequence of an elite grapevine cultivar (Pinot noir Vitis vinifera L.): coping with a highly heterozygous genome.</title>
        <authorList>
            <person name="Velasco R."/>
            <person name="Zharkikh A."/>
            <person name="Troggio M."/>
            <person name="Cartwright D.A."/>
            <person name="Cestaro A."/>
            <person name="Pruss D."/>
            <person name="Pindo M."/>
            <person name="FitzGerald L.M."/>
            <person name="Vezzulli S."/>
            <person name="Reid J."/>
            <person name="Malacarne G."/>
            <person name="Iliev D."/>
            <person name="Coppola G."/>
            <person name="Wardell B."/>
            <person name="Micheletti D."/>
            <person name="Macalma T."/>
            <person name="Facci M."/>
            <person name="Mitchell J.T."/>
            <person name="Perazzolli M."/>
            <person name="Eldredge G."/>
            <person name="Gatto P."/>
            <person name="Oyzerski R."/>
            <person name="Moretto M."/>
            <person name="Gutin N."/>
            <person name="Stefanini M."/>
            <person name="Chen Y."/>
            <person name="Segala C."/>
            <person name="Davenport C."/>
            <person name="Dematte L."/>
            <person name="Mraz A."/>
            <person name="Battilana J."/>
            <person name="Stormo K."/>
            <person name="Costa F."/>
            <person name="Tao Q."/>
            <person name="Si-Ammour A."/>
            <person name="Harkins T."/>
            <person name="Lackey A."/>
            <person name="Perbost C."/>
            <person name="Taillon B."/>
            <person name="Stella A."/>
            <person name="Solovyev V."/>
            <person name="Fawcett J.A."/>
            <person name="Sterck L."/>
            <person name="Vandepoele K."/>
            <person name="Grando S.M."/>
            <person name="Toppo S."/>
            <person name="Moser C."/>
            <person name="Lanchbury J."/>
            <person name="Bogden R."/>
            <person name="Skolnick M."/>
            <person name="Sgaramella V."/>
            <person name="Bhatnagar S.K."/>
            <person name="Fontana P."/>
            <person name="Gutin A."/>
            <person name="Van de Peer Y."/>
            <person name="Salamini F."/>
            <person name="Viola R."/>
        </authorList>
    </citation>
    <scope>NUCLEOTIDE SEQUENCE</scope>
</reference>
<dbReference type="EMBL" id="AM471698">
    <property type="protein sequence ID" value="CAN68322.1"/>
    <property type="molecule type" value="Genomic_DNA"/>
</dbReference>
<evidence type="ECO:0000313" key="1">
    <source>
        <dbReference type="EMBL" id="CAN68322.1"/>
    </source>
</evidence>
<organism evidence="1">
    <name type="scientific">Vitis vinifera</name>
    <name type="common">Grape</name>
    <dbReference type="NCBI Taxonomy" id="29760"/>
    <lineage>
        <taxon>Eukaryota</taxon>
        <taxon>Viridiplantae</taxon>
        <taxon>Streptophyta</taxon>
        <taxon>Embryophyta</taxon>
        <taxon>Tracheophyta</taxon>
        <taxon>Spermatophyta</taxon>
        <taxon>Magnoliopsida</taxon>
        <taxon>eudicotyledons</taxon>
        <taxon>Gunneridae</taxon>
        <taxon>Pentapetalae</taxon>
        <taxon>rosids</taxon>
        <taxon>Vitales</taxon>
        <taxon>Vitaceae</taxon>
        <taxon>Viteae</taxon>
        <taxon>Vitis</taxon>
    </lineage>
</organism>
<evidence type="ECO:0008006" key="2">
    <source>
        <dbReference type="Google" id="ProtNLM"/>
    </source>
</evidence>